<gene>
    <name evidence="11" type="ORF">FSB_LOCUS11051</name>
</gene>
<reference evidence="11" key="1">
    <citation type="submission" date="2018-02" db="EMBL/GenBank/DDBJ databases">
        <authorList>
            <person name="Cohen D.B."/>
            <person name="Kent A.D."/>
        </authorList>
    </citation>
    <scope>NUCLEOTIDE SEQUENCE</scope>
</reference>
<feature type="region of interest" description="Disordered" evidence="9">
    <location>
        <begin position="474"/>
        <end position="541"/>
    </location>
</feature>
<dbReference type="SUPFAM" id="SSF53098">
    <property type="entry name" value="Ribonuclease H-like"/>
    <property type="match status" value="1"/>
</dbReference>
<evidence type="ECO:0000259" key="10">
    <source>
        <dbReference type="PROSITE" id="PS50994"/>
    </source>
</evidence>
<dbReference type="Gene3D" id="3.30.70.270">
    <property type="match status" value="1"/>
</dbReference>
<keyword evidence="2" id="KW-0808">Transferase</keyword>
<dbReference type="EMBL" id="OIVN01000627">
    <property type="protein sequence ID" value="SPC83169.1"/>
    <property type="molecule type" value="Genomic_DNA"/>
</dbReference>
<dbReference type="InterPro" id="IPR050951">
    <property type="entry name" value="Retrovirus_Pol_polyprotein"/>
</dbReference>
<dbReference type="InterPro" id="IPR012337">
    <property type="entry name" value="RNaseH-like_sf"/>
</dbReference>
<name>A0A2N9F8G8_FAGSY</name>
<dbReference type="CDD" id="cd00303">
    <property type="entry name" value="retropepsin_like"/>
    <property type="match status" value="1"/>
</dbReference>
<keyword evidence="4" id="KW-0540">Nuclease</keyword>
<keyword evidence="6" id="KW-0378">Hydrolase</keyword>
<protein>
    <recommendedName>
        <fullName evidence="1">RNA-directed DNA polymerase</fullName>
        <ecNumber evidence="1">2.7.7.49</ecNumber>
    </recommendedName>
</protein>
<evidence type="ECO:0000256" key="4">
    <source>
        <dbReference type="ARBA" id="ARBA00022722"/>
    </source>
</evidence>
<feature type="region of interest" description="Disordered" evidence="9">
    <location>
        <begin position="1"/>
        <end position="80"/>
    </location>
</feature>
<dbReference type="Gene3D" id="3.30.420.10">
    <property type="entry name" value="Ribonuclease H-like superfamily/Ribonuclease H"/>
    <property type="match status" value="1"/>
</dbReference>
<dbReference type="InterPro" id="IPR041588">
    <property type="entry name" value="Integrase_H2C2"/>
</dbReference>
<dbReference type="InterPro" id="IPR036397">
    <property type="entry name" value="RNaseH_sf"/>
</dbReference>
<feature type="compositionally biased region" description="Polar residues" evidence="9">
    <location>
        <begin position="288"/>
        <end position="310"/>
    </location>
</feature>
<keyword evidence="8" id="KW-0175">Coiled coil</keyword>
<dbReference type="Pfam" id="PF00665">
    <property type="entry name" value="rve"/>
    <property type="match status" value="1"/>
</dbReference>
<evidence type="ECO:0000256" key="3">
    <source>
        <dbReference type="ARBA" id="ARBA00022695"/>
    </source>
</evidence>
<dbReference type="GO" id="GO:0015074">
    <property type="term" value="P:DNA integration"/>
    <property type="evidence" value="ECO:0007669"/>
    <property type="project" value="InterPro"/>
</dbReference>
<evidence type="ECO:0000256" key="6">
    <source>
        <dbReference type="ARBA" id="ARBA00022801"/>
    </source>
</evidence>
<dbReference type="InterPro" id="IPR021109">
    <property type="entry name" value="Peptidase_aspartic_dom_sf"/>
</dbReference>
<keyword evidence="7" id="KW-0695">RNA-directed DNA polymerase</keyword>
<dbReference type="InterPro" id="IPR043128">
    <property type="entry name" value="Rev_trsase/Diguanyl_cyclase"/>
</dbReference>
<dbReference type="GO" id="GO:0003676">
    <property type="term" value="F:nucleic acid binding"/>
    <property type="evidence" value="ECO:0007669"/>
    <property type="project" value="InterPro"/>
</dbReference>
<dbReference type="Pfam" id="PF17921">
    <property type="entry name" value="Integrase_H2C2"/>
    <property type="match status" value="1"/>
</dbReference>
<feature type="domain" description="Integrase catalytic" evidence="10">
    <location>
        <begin position="1143"/>
        <end position="1307"/>
    </location>
</feature>
<sequence>MNKKKKKESWQQSKRKEKKRKEKKASSRGSLDEVERAGKRQQRKRKESRPASLQASKPAGPASLQANKASKLSTPASPARPFLPAMRWINPFLLSPKRYRDNLGRFARELDTDSSDSEAYFPNLFDSPIVSDTLSLTSSHTSYTSYTMGDHEEDQPIKTLHDYLHPTRNSSPSCIMFPANQQNFDFKPGMIPLLPTFHGMDNENPYVHIREFEEVVATFHSQLGSIDTVRLKFFPFSLKDKAKSWLYSLRPRDRQFVEMMCNGEFLQKDPDEAIEYLNHLAEKAHTWTGPSATESTNRSKPHTSTSSSGGIYQLKEEDVCAMIPEHPTKDCPMLPSVVGVFEEHCGAIGNFRKPFSPYSETYNPGWRNHPNFGWKNDTHSSQQPSMPQRNFPQSYPSQHAPPPQQFTPTHVPHQAQQQFPSSSNSLESTIHAFLEAQSKTNQKHDALLNQLAEENKEMKSHISKLTNALTVNEKGKFPSQPQIPQGQHMAQGSQNKKNVEHVNEVTTRSGKNVDSPHIEEQEKSSDNVDLPTTSEPLTRPISVPFPQALKASRKLDSSPEILENLRQVRINLPLLHVIKQVPSYAKIIKDLCTMKRKHNVKKTTFLTEQLCLILGQVFNLMPYSVYLQLGLGELKPTTVVLQLVDRSVKTPKGVMEDVLVQIDKFYYPVDFLILETESVVHANSKIPIILGRPFLATANALINCRNGLMKLSFGHMTLEVNIFNIGKQIFEDEDCEVMEISGWRPRFEELPKSELKTLPSSIEIPKLELKQLPSETRIRPLLHVPLAHMHSAACHLDYVMLPATFQRCMMSIFSDMVGEFMEVFMDDLSVFGDSFDGCLENLGKVLARCEEKNLVLNWEKCHFMVTSGIVLGHIVSSRGIEDAPFIWTEACQEAFAKLIDKLTSAPIMRSPDWSLPFELMCDASDYAIGAVLGQRKDKKPYVIYYASRTLNCAQMNYTTTEKELLAIVFALDKFRAYLIGSPIVVFTDHAALKYLFTKKDAKARLIRWILLLQEFSLTIKDKKGVENVVADHLSRLTFEDNSDHLPINDEFPDEHLFVISELPWYAHIVNYLVVGEIPKEWSAQDKRKFLVELVVGHFSIKKTAAKILQCGFYWPTLFKDTNDFCRTCERCQKLGAISRRNMMPLNPILIIEIFDCWGIDFMGPFPPSFGNLYILVAVDYVSKWVEAVACKKNDHRIVVKFLKENVLSRFGTPRAIISDQGTHFCNKPFESLMLKYGVIHKVATSYHPQTSGQVELANREIKQILEKTVSPDRKDWSLRLLDALWAYRTAFKTPLGMSPYRLVFGKPCHLPVELEHKAYWAIKAFNFDLDEAGKLRKLQLNELEELRNDAYESSKIYKAKMKIFHDKRILRKTFEVNQKVYLYDSRLHKHPGKLRSRWDGPYVVKRVFENGAIEVEDPRDGWIFKVNGQRLKPALDRFVPEEETISLEDPVYRDE</sequence>
<feature type="compositionally biased region" description="Basic and acidic residues" evidence="9">
    <location>
        <begin position="514"/>
        <end position="526"/>
    </location>
</feature>
<keyword evidence="3" id="KW-0548">Nucleotidyltransferase</keyword>
<evidence type="ECO:0000256" key="5">
    <source>
        <dbReference type="ARBA" id="ARBA00022759"/>
    </source>
</evidence>
<dbReference type="SUPFAM" id="SSF56672">
    <property type="entry name" value="DNA/RNA polymerases"/>
    <property type="match status" value="1"/>
</dbReference>
<feature type="region of interest" description="Disordered" evidence="9">
    <location>
        <begin position="287"/>
        <end position="310"/>
    </location>
</feature>
<organism evidence="11">
    <name type="scientific">Fagus sylvatica</name>
    <name type="common">Beechnut</name>
    <dbReference type="NCBI Taxonomy" id="28930"/>
    <lineage>
        <taxon>Eukaryota</taxon>
        <taxon>Viridiplantae</taxon>
        <taxon>Streptophyta</taxon>
        <taxon>Embryophyta</taxon>
        <taxon>Tracheophyta</taxon>
        <taxon>Spermatophyta</taxon>
        <taxon>Magnoliopsida</taxon>
        <taxon>eudicotyledons</taxon>
        <taxon>Gunneridae</taxon>
        <taxon>Pentapetalae</taxon>
        <taxon>rosids</taxon>
        <taxon>fabids</taxon>
        <taxon>Fagales</taxon>
        <taxon>Fagaceae</taxon>
        <taxon>Fagus</taxon>
    </lineage>
</organism>
<dbReference type="GO" id="GO:0003964">
    <property type="term" value="F:RNA-directed DNA polymerase activity"/>
    <property type="evidence" value="ECO:0007669"/>
    <property type="project" value="UniProtKB-KW"/>
</dbReference>
<accession>A0A2N9F8G8</accession>
<feature type="compositionally biased region" description="Polar residues" evidence="9">
    <location>
        <begin position="379"/>
        <end position="397"/>
    </location>
</feature>
<evidence type="ECO:0000256" key="8">
    <source>
        <dbReference type="SAM" id="Coils"/>
    </source>
</evidence>
<dbReference type="PANTHER" id="PTHR37984:SF5">
    <property type="entry name" value="PROTEIN NYNRIN-LIKE"/>
    <property type="match status" value="1"/>
</dbReference>
<dbReference type="PANTHER" id="PTHR37984">
    <property type="entry name" value="PROTEIN CBG26694"/>
    <property type="match status" value="1"/>
</dbReference>
<evidence type="ECO:0000256" key="1">
    <source>
        <dbReference type="ARBA" id="ARBA00012493"/>
    </source>
</evidence>
<dbReference type="CDD" id="cd01647">
    <property type="entry name" value="RT_LTR"/>
    <property type="match status" value="1"/>
</dbReference>
<feature type="compositionally biased region" description="Polar residues" evidence="9">
    <location>
        <begin position="479"/>
        <end position="496"/>
    </location>
</feature>
<dbReference type="GO" id="GO:0004519">
    <property type="term" value="F:endonuclease activity"/>
    <property type="evidence" value="ECO:0007669"/>
    <property type="project" value="UniProtKB-KW"/>
</dbReference>
<evidence type="ECO:0000313" key="11">
    <source>
        <dbReference type="EMBL" id="SPC83169.1"/>
    </source>
</evidence>
<dbReference type="Gene3D" id="3.10.20.370">
    <property type="match status" value="1"/>
</dbReference>
<feature type="compositionally biased region" description="Basic residues" evidence="9">
    <location>
        <begin position="1"/>
        <end position="23"/>
    </location>
</feature>
<dbReference type="EC" id="2.7.7.49" evidence="1"/>
<dbReference type="Pfam" id="PF17917">
    <property type="entry name" value="RT_RNaseH"/>
    <property type="match status" value="1"/>
</dbReference>
<evidence type="ECO:0000256" key="9">
    <source>
        <dbReference type="SAM" id="MobiDB-lite"/>
    </source>
</evidence>
<dbReference type="Gene3D" id="2.40.70.10">
    <property type="entry name" value="Acid Proteases"/>
    <property type="match status" value="1"/>
</dbReference>
<dbReference type="InterPro" id="IPR043502">
    <property type="entry name" value="DNA/RNA_pol_sf"/>
</dbReference>
<dbReference type="CDD" id="cd09274">
    <property type="entry name" value="RNase_HI_RT_Ty3"/>
    <property type="match status" value="1"/>
</dbReference>
<evidence type="ECO:0000256" key="7">
    <source>
        <dbReference type="ARBA" id="ARBA00022918"/>
    </source>
</evidence>
<dbReference type="Pfam" id="PF00078">
    <property type="entry name" value="RVT_1"/>
    <property type="match status" value="1"/>
</dbReference>
<feature type="compositionally biased region" description="Polar residues" evidence="9">
    <location>
        <begin position="64"/>
        <end position="76"/>
    </location>
</feature>
<feature type="region of interest" description="Disordered" evidence="9">
    <location>
        <begin position="373"/>
        <end position="422"/>
    </location>
</feature>
<keyword evidence="5" id="KW-0255">Endonuclease</keyword>
<dbReference type="PROSITE" id="PS50994">
    <property type="entry name" value="INTEGRASE"/>
    <property type="match status" value="1"/>
</dbReference>
<dbReference type="InterPro" id="IPR041373">
    <property type="entry name" value="RT_RNaseH"/>
</dbReference>
<evidence type="ECO:0000256" key="2">
    <source>
        <dbReference type="ARBA" id="ARBA00022679"/>
    </source>
</evidence>
<dbReference type="FunFam" id="3.10.20.370:FF:000001">
    <property type="entry name" value="Retrovirus-related Pol polyprotein from transposon 17.6-like protein"/>
    <property type="match status" value="1"/>
</dbReference>
<feature type="coiled-coil region" evidence="8">
    <location>
        <begin position="434"/>
        <end position="468"/>
    </location>
</feature>
<dbReference type="Gene3D" id="1.10.340.70">
    <property type="match status" value="1"/>
</dbReference>
<dbReference type="GO" id="GO:0016787">
    <property type="term" value="F:hydrolase activity"/>
    <property type="evidence" value="ECO:0007669"/>
    <property type="project" value="UniProtKB-KW"/>
</dbReference>
<dbReference type="InterPro" id="IPR000477">
    <property type="entry name" value="RT_dom"/>
</dbReference>
<proteinExistence type="predicted"/>
<dbReference type="InterPro" id="IPR001584">
    <property type="entry name" value="Integrase_cat-core"/>
</dbReference>